<organism evidence="1 2">
    <name type="scientific">Intoshia linei</name>
    <dbReference type="NCBI Taxonomy" id="1819745"/>
    <lineage>
        <taxon>Eukaryota</taxon>
        <taxon>Metazoa</taxon>
        <taxon>Spiralia</taxon>
        <taxon>Lophotrochozoa</taxon>
        <taxon>Mesozoa</taxon>
        <taxon>Orthonectida</taxon>
        <taxon>Rhopaluridae</taxon>
        <taxon>Intoshia</taxon>
    </lineage>
</organism>
<dbReference type="EMBL" id="LWCA01001086">
    <property type="protein sequence ID" value="OAF65959.1"/>
    <property type="molecule type" value="Genomic_DNA"/>
</dbReference>
<evidence type="ECO:0000313" key="1">
    <source>
        <dbReference type="EMBL" id="OAF65959.1"/>
    </source>
</evidence>
<keyword evidence="2" id="KW-1185">Reference proteome</keyword>
<gene>
    <name evidence="1" type="ORF">A3Q56_06314</name>
</gene>
<protein>
    <submittedName>
        <fullName evidence="1">Uncharacterized protein</fullName>
    </submittedName>
</protein>
<dbReference type="Proteomes" id="UP000078046">
    <property type="component" value="Unassembled WGS sequence"/>
</dbReference>
<name>A0A177AVF2_9BILA</name>
<dbReference type="AlphaFoldDB" id="A0A177AVF2"/>
<sequence>MHRMNNLKNRLESIGIYISEKDSLISLDCLKFGDDCILMEIDCIYDFFTKEANTFYLKDLIFRGSVGDACLNKSLYICSENNSYKCIISNTSNTLIISDDIFDRINVEHSTKDISIVHYLKNNYIQLKNQVPNLAVAKKIMKNKYVFKNCNSVGCQNKELLNYLGCSMKLFKSLNLNDGFIFNISDDFFLMDFDTITFVIGDLILWYKEKNIFWSYKLDINYAIKILIDIADSVGNESNIFSLIHLNRMEYILN</sequence>
<comment type="caution">
    <text evidence="1">The sequence shown here is derived from an EMBL/GenBank/DDBJ whole genome shotgun (WGS) entry which is preliminary data.</text>
</comment>
<dbReference type="Pfam" id="PF09724">
    <property type="entry name" value="Dcc1"/>
    <property type="match status" value="1"/>
</dbReference>
<accession>A0A177AVF2</accession>
<dbReference type="GO" id="GO:0031390">
    <property type="term" value="C:Ctf18 RFC-like complex"/>
    <property type="evidence" value="ECO:0007669"/>
    <property type="project" value="InterPro"/>
</dbReference>
<evidence type="ECO:0000313" key="2">
    <source>
        <dbReference type="Proteomes" id="UP000078046"/>
    </source>
</evidence>
<dbReference type="InterPro" id="IPR019128">
    <property type="entry name" value="Dcc1"/>
</dbReference>
<proteinExistence type="predicted"/>
<reference evidence="1 2" key="1">
    <citation type="submission" date="2016-04" db="EMBL/GenBank/DDBJ databases">
        <title>The genome of Intoshia linei affirms orthonectids as highly simplified spiralians.</title>
        <authorList>
            <person name="Mikhailov K.V."/>
            <person name="Slusarev G.S."/>
            <person name="Nikitin M.A."/>
            <person name="Logacheva M.D."/>
            <person name="Penin A."/>
            <person name="Aleoshin V."/>
            <person name="Panchin Y.V."/>
        </authorList>
    </citation>
    <scope>NUCLEOTIDE SEQUENCE [LARGE SCALE GENOMIC DNA]</scope>
    <source>
        <strain evidence="1">Intl2013</strain>
        <tissue evidence="1">Whole animal</tissue>
    </source>
</reference>
<dbReference type="GO" id="GO:0007064">
    <property type="term" value="P:mitotic sister chromatid cohesion"/>
    <property type="evidence" value="ECO:0007669"/>
    <property type="project" value="InterPro"/>
</dbReference>